<evidence type="ECO:0000256" key="4">
    <source>
        <dbReference type="ARBA" id="ARBA00022840"/>
    </source>
</evidence>
<dbReference type="PROSITE" id="PS00039">
    <property type="entry name" value="DEAD_ATP_HELICASE"/>
    <property type="match status" value="1"/>
</dbReference>
<keyword evidence="4 6" id="KW-0067">ATP-binding</keyword>
<dbReference type="InterPro" id="IPR001650">
    <property type="entry name" value="Helicase_C-like"/>
</dbReference>
<dbReference type="EMBL" id="KI635736">
    <property type="protein sequence ID" value="ETB62090.1"/>
    <property type="molecule type" value="Genomic_DNA"/>
</dbReference>
<dbReference type="InterPro" id="IPR014001">
    <property type="entry name" value="Helicase_ATP-bd"/>
</dbReference>
<dbReference type="PANTHER" id="PTHR47959">
    <property type="entry name" value="ATP-DEPENDENT RNA HELICASE RHLE-RELATED"/>
    <property type="match status" value="1"/>
</dbReference>
<protein>
    <recommendedName>
        <fullName evidence="14">ATP-dependent RNA helicase DRS1</fullName>
    </recommendedName>
</protein>
<gene>
    <name evidence="12" type="ORF">YYC_01815</name>
</gene>
<dbReference type="SMART" id="SM00487">
    <property type="entry name" value="DEXDc"/>
    <property type="match status" value="1"/>
</dbReference>
<dbReference type="InterPro" id="IPR011545">
    <property type="entry name" value="DEAD/DEAH_box_helicase_dom"/>
</dbReference>
<dbReference type="InterPro" id="IPR000629">
    <property type="entry name" value="RNA-helicase_DEAD-box_CS"/>
</dbReference>
<dbReference type="Proteomes" id="UP000018538">
    <property type="component" value="Unassembled WGS sequence"/>
</dbReference>
<dbReference type="Pfam" id="PF00271">
    <property type="entry name" value="Helicase_C"/>
    <property type="match status" value="1"/>
</dbReference>
<evidence type="ECO:0000256" key="8">
    <source>
        <dbReference type="SAM" id="MobiDB-lite"/>
    </source>
</evidence>
<dbReference type="SUPFAM" id="SSF52540">
    <property type="entry name" value="P-loop containing nucleoside triphosphate hydrolases"/>
    <property type="match status" value="1"/>
</dbReference>
<feature type="domain" description="DEAD-box RNA helicase Q" evidence="11">
    <location>
        <begin position="48"/>
        <end position="76"/>
    </location>
</feature>
<keyword evidence="13" id="KW-1185">Reference proteome</keyword>
<evidence type="ECO:0000256" key="1">
    <source>
        <dbReference type="ARBA" id="ARBA00022741"/>
    </source>
</evidence>
<evidence type="ECO:0000313" key="12">
    <source>
        <dbReference type="EMBL" id="ETB62090.1"/>
    </source>
</evidence>
<feature type="compositionally biased region" description="Basic residues" evidence="8">
    <location>
        <begin position="639"/>
        <end position="654"/>
    </location>
</feature>
<dbReference type="InterPro" id="IPR027417">
    <property type="entry name" value="P-loop_NTPase"/>
</dbReference>
<evidence type="ECO:0008006" key="14">
    <source>
        <dbReference type="Google" id="ProtNLM"/>
    </source>
</evidence>
<evidence type="ECO:0000256" key="3">
    <source>
        <dbReference type="ARBA" id="ARBA00022806"/>
    </source>
</evidence>
<feature type="region of interest" description="Disordered" evidence="8">
    <location>
        <begin position="533"/>
        <end position="654"/>
    </location>
</feature>
<keyword evidence="2 6" id="KW-0378">Hydrolase</keyword>
<dbReference type="GO" id="GO:0005829">
    <property type="term" value="C:cytosol"/>
    <property type="evidence" value="ECO:0007669"/>
    <property type="project" value="TreeGrafter"/>
</dbReference>
<dbReference type="Gene3D" id="3.40.50.300">
    <property type="entry name" value="P-loop containing nucleotide triphosphate hydrolases"/>
    <property type="match status" value="2"/>
</dbReference>
<evidence type="ECO:0000256" key="6">
    <source>
        <dbReference type="RuleBase" id="RU000492"/>
    </source>
</evidence>
<dbReference type="PROSITE" id="PS51194">
    <property type="entry name" value="HELICASE_CTER"/>
    <property type="match status" value="1"/>
</dbReference>
<organism evidence="12 13">
    <name type="scientific">Plasmodium yoelii 17X</name>
    <dbReference type="NCBI Taxonomy" id="1323249"/>
    <lineage>
        <taxon>Eukaryota</taxon>
        <taxon>Sar</taxon>
        <taxon>Alveolata</taxon>
        <taxon>Apicomplexa</taxon>
        <taxon>Aconoidasida</taxon>
        <taxon>Haemosporida</taxon>
        <taxon>Plasmodiidae</taxon>
        <taxon>Plasmodium</taxon>
        <taxon>Plasmodium (Vinckeia)</taxon>
    </lineage>
</organism>
<dbReference type="GO" id="GO:0003676">
    <property type="term" value="F:nucleic acid binding"/>
    <property type="evidence" value="ECO:0007669"/>
    <property type="project" value="InterPro"/>
</dbReference>
<dbReference type="InterPro" id="IPR014014">
    <property type="entry name" value="RNA_helicase_DEAD_Q_motif"/>
</dbReference>
<feature type="compositionally biased region" description="Basic and acidic residues" evidence="8">
    <location>
        <begin position="22"/>
        <end position="31"/>
    </location>
</feature>
<evidence type="ECO:0000256" key="5">
    <source>
        <dbReference type="PROSITE-ProRule" id="PRU00552"/>
    </source>
</evidence>
<keyword evidence="3 6" id="KW-0347">Helicase</keyword>
<sequence>MEDEIEKENKECSNLNDEEMDEKMGEEMGDEMERKNDEKENLLIEKNTLWSDLHISKPLLKVLYELKFENPTYIQKDVIPLALEGKSILANSETGSGKTLAFVLPMLERLLYSPNIKLRRENRKSICITKALVLLPTRELAMQCYEVINNLIKYSPITCSLFCGGIDSKEQENEYKKKKDIFVCTPGRILDLLLNSSNDFINFLEIVIFDEADKLLELGFKEECLKILDVCKFKKQILFFSATLTKDIKELANFSLRNPIFIQSENKNKDNKSKENINTQINKNFKSFKISENLHQEFLNIINEKYRKATLLHLCNEVYKKNCIIFFKTRKETHLMYILLKLLNFKCEELHGLLTQKKRVESILKFKNQQVDFLLCTELASRGIDIDHIKYVINYSLPANVVKYVHRIGRTARIGKEGTSCTFFLPKEKENVKKIIKGVKKNNSSKIYKRVISEEKILHWDSIVKKNKKKMKEILENENVEKEIEKSNISINKIKNLITFKDEIYNRPKKTWFISSKEKSKLRKMNFKNEILKPEGNLDKDGDKTKERIKSNKDDDDDNRGKKHSNDNIKKRNKNKRKLDDQEDDEEEEDMKKKLKSYRSIIRDLKLNILPNKKDKNNKSKWNKKNEDENDHKGDFKIHKNFNKNKRNMNKGRK</sequence>
<dbReference type="CDD" id="cd18787">
    <property type="entry name" value="SF2_C_DEAD"/>
    <property type="match status" value="1"/>
</dbReference>
<dbReference type="Pfam" id="PF00270">
    <property type="entry name" value="DEAD"/>
    <property type="match status" value="1"/>
</dbReference>
<feature type="region of interest" description="Disordered" evidence="8">
    <location>
        <begin position="1"/>
        <end position="31"/>
    </location>
</feature>
<evidence type="ECO:0000259" key="11">
    <source>
        <dbReference type="PROSITE" id="PS51195"/>
    </source>
</evidence>
<name>V7PSJ3_PLAYE</name>
<dbReference type="InterPro" id="IPR050079">
    <property type="entry name" value="DEAD_box_RNA_helicase"/>
</dbReference>
<evidence type="ECO:0000259" key="10">
    <source>
        <dbReference type="PROSITE" id="PS51194"/>
    </source>
</evidence>
<dbReference type="AlphaFoldDB" id="V7PSJ3"/>
<evidence type="ECO:0000256" key="7">
    <source>
        <dbReference type="SAM" id="Coils"/>
    </source>
</evidence>
<feature type="coiled-coil region" evidence="7">
    <location>
        <begin position="465"/>
        <end position="497"/>
    </location>
</feature>
<feature type="domain" description="Helicase C-terminal" evidence="10">
    <location>
        <begin position="310"/>
        <end position="458"/>
    </location>
</feature>
<keyword evidence="7" id="KW-0175">Coiled coil</keyword>
<dbReference type="OrthoDB" id="10259843at2759"/>
<evidence type="ECO:0000256" key="2">
    <source>
        <dbReference type="ARBA" id="ARBA00022801"/>
    </source>
</evidence>
<feature type="domain" description="Helicase ATP-binding" evidence="9">
    <location>
        <begin position="79"/>
        <end position="262"/>
    </location>
</feature>
<keyword evidence="1 6" id="KW-0547">Nucleotide-binding</keyword>
<accession>V7PSJ3</accession>
<reference evidence="12 13" key="1">
    <citation type="submission" date="2013-11" db="EMBL/GenBank/DDBJ databases">
        <title>The Genome Sequence of Plasmodium yoelii 17X.</title>
        <authorList>
            <consortium name="The Broad Institute Genomics Platform"/>
            <consortium name="The Broad Institute Genome Sequencing Center for Infectious Disease"/>
            <person name="Neafsey D."/>
            <person name="Adams J."/>
            <person name="Walker B."/>
            <person name="Young S.K."/>
            <person name="Zeng Q."/>
            <person name="Gargeya S."/>
            <person name="Fitzgerald M."/>
            <person name="Haas B."/>
            <person name="Abouelleil A."/>
            <person name="Alvarado L."/>
            <person name="Chapman S.B."/>
            <person name="Gainer-Dewar J."/>
            <person name="Goldberg J."/>
            <person name="Griggs A."/>
            <person name="Gujja S."/>
            <person name="Hansen M."/>
            <person name="Howarth C."/>
            <person name="Imamovic A."/>
            <person name="Ireland A."/>
            <person name="Larimer J."/>
            <person name="McCowan C."/>
            <person name="Murphy C."/>
            <person name="Pearson M."/>
            <person name="Poon T.W."/>
            <person name="Priest M."/>
            <person name="Roberts A."/>
            <person name="Saif S."/>
            <person name="Shea T."/>
            <person name="Sykes S."/>
            <person name="Wortman J."/>
            <person name="Nusbaum C."/>
            <person name="Birren B."/>
        </authorList>
    </citation>
    <scope>NUCLEOTIDE SEQUENCE [LARGE SCALE GENOMIC DNA]</scope>
    <source>
        <strain evidence="12 13">17X</strain>
    </source>
</reference>
<proteinExistence type="inferred from homology"/>
<evidence type="ECO:0000259" key="9">
    <source>
        <dbReference type="PROSITE" id="PS51192"/>
    </source>
</evidence>
<dbReference type="PROSITE" id="PS51195">
    <property type="entry name" value="Q_MOTIF"/>
    <property type="match status" value="1"/>
</dbReference>
<dbReference type="GO" id="GO:0003724">
    <property type="term" value="F:RNA helicase activity"/>
    <property type="evidence" value="ECO:0007669"/>
    <property type="project" value="InterPro"/>
</dbReference>
<dbReference type="PROSITE" id="PS51192">
    <property type="entry name" value="HELICASE_ATP_BIND_1"/>
    <property type="match status" value="1"/>
</dbReference>
<dbReference type="GO" id="GO:0005524">
    <property type="term" value="F:ATP binding"/>
    <property type="evidence" value="ECO:0007669"/>
    <property type="project" value="UniProtKB-KW"/>
</dbReference>
<feature type="compositionally biased region" description="Basic and acidic residues" evidence="8">
    <location>
        <begin position="601"/>
        <end position="638"/>
    </location>
</feature>
<comment type="similarity">
    <text evidence="6">Belongs to the DEAD box helicase family.</text>
</comment>
<dbReference type="PANTHER" id="PTHR47959:SF1">
    <property type="entry name" value="ATP-DEPENDENT RNA HELICASE DBPA"/>
    <property type="match status" value="1"/>
</dbReference>
<feature type="short sequence motif" description="Q motif" evidence="5">
    <location>
        <begin position="48"/>
        <end position="76"/>
    </location>
</feature>
<dbReference type="GO" id="GO:0016787">
    <property type="term" value="F:hydrolase activity"/>
    <property type="evidence" value="ECO:0007669"/>
    <property type="project" value="UniProtKB-KW"/>
</dbReference>
<feature type="compositionally biased region" description="Basic and acidic residues" evidence="8">
    <location>
        <begin position="533"/>
        <end position="553"/>
    </location>
</feature>
<dbReference type="SMART" id="SM00490">
    <property type="entry name" value="HELICc"/>
    <property type="match status" value="1"/>
</dbReference>
<evidence type="ECO:0000313" key="13">
    <source>
        <dbReference type="Proteomes" id="UP000018538"/>
    </source>
</evidence>